<dbReference type="AlphaFoldDB" id="A0A834NM47"/>
<name>A0A834NM47_VESGE</name>
<dbReference type="EMBL" id="JACSDZ010000002">
    <property type="protein sequence ID" value="KAF7413628.1"/>
    <property type="molecule type" value="Genomic_DNA"/>
</dbReference>
<gene>
    <name evidence="1" type="ORF">HZH68_002117</name>
</gene>
<evidence type="ECO:0000313" key="2">
    <source>
        <dbReference type="Proteomes" id="UP000617340"/>
    </source>
</evidence>
<accession>A0A834NM47</accession>
<evidence type="ECO:0000313" key="1">
    <source>
        <dbReference type="EMBL" id="KAF7413628.1"/>
    </source>
</evidence>
<dbReference type="Proteomes" id="UP000617340">
    <property type="component" value="Unassembled WGS sequence"/>
</dbReference>
<reference evidence="1" key="1">
    <citation type="journal article" date="2020" name="G3 (Bethesda)">
        <title>High-Quality Assemblies for Three Invasive Social Wasps from the &lt;i&gt;Vespula&lt;/i&gt; Genus.</title>
        <authorList>
            <person name="Harrop T.W.R."/>
            <person name="Guhlin J."/>
            <person name="McLaughlin G.M."/>
            <person name="Permina E."/>
            <person name="Stockwell P."/>
            <person name="Gilligan J."/>
            <person name="Le Lec M.F."/>
            <person name="Gruber M.A.M."/>
            <person name="Quinn O."/>
            <person name="Lovegrove M."/>
            <person name="Duncan E.J."/>
            <person name="Remnant E.J."/>
            <person name="Van Eeckhoven J."/>
            <person name="Graham B."/>
            <person name="Knapp R.A."/>
            <person name="Langford K.W."/>
            <person name="Kronenberg Z."/>
            <person name="Press M.O."/>
            <person name="Eacker S.M."/>
            <person name="Wilson-Rankin E.E."/>
            <person name="Purcell J."/>
            <person name="Lester P.J."/>
            <person name="Dearden P.K."/>
        </authorList>
    </citation>
    <scope>NUCLEOTIDE SEQUENCE</scope>
    <source>
        <strain evidence="1">Linc-1</strain>
    </source>
</reference>
<protein>
    <submittedName>
        <fullName evidence="1">Uncharacterized protein</fullName>
    </submittedName>
</protein>
<organism evidence="1 2">
    <name type="scientific">Vespula germanica</name>
    <name type="common">German yellow jacket</name>
    <name type="synonym">Paravespula germanica</name>
    <dbReference type="NCBI Taxonomy" id="30212"/>
    <lineage>
        <taxon>Eukaryota</taxon>
        <taxon>Metazoa</taxon>
        <taxon>Ecdysozoa</taxon>
        <taxon>Arthropoda</taxon>
        <taxon>Hexapoda</taxon>
        <taxon>Insecta</taxon>
        <taxon>Pterygota</taxon>
        <taxon>Neoptera</taxon>
        <taxon>Endopterygota</taxon>
        <taxon>Hymenoptera</taxon>
        <taxon>Apocrita</taxon>
        <taxon>Aculeata</taxon>
        <taxon>Vespoidea</taxon>
        <taxon>Vespidae</taxon>
        <taxon>Vespinae</taxon>
        <taxon>Vespula</taxon>
    </lineage>
</organism>
<keyword evidence="2" id="KW-1185">Reference proteome</keyword>
<comment type="caution">
    <text evidence="1">The sequence shown here is derived from an EMBL/GenBank/DDBJ whole genome shotgun (WGS) entry which is preliminary data.</text>
</comment>
<sequence length="118" mass="13671">MERYFEIEQRNLEGSPRVQGGKVAVLRTQQSTGSLVVAWHRYNVKTQEVRKKKEVVKEEEEEEEEVIVVVVEVAWKGKKVVVVCSTSAEIANTFERKRVRLNVRPLEISAIRMNFIVD</sequence>
<proteinExistence type="predicted"/>